<dbReference type="GO" id="GO:0046872">
    <property type="term" value="F:metal ion binding"/>
    <property type="evidence" value="ECO:0007669"/>
    <property type="project" value="UniProtKB-KW"/>
</dbReference>
<evidence type="ECO:0000256" key="4">
    <source>
        <dbReference type="ARBA" id="ARBA00022801"/>
    </source>
</evidence>
<name>A0AAF0YJH1_9TREE</name>
<dbReference type="InterPro" id="IPR001279">
    <property type="entry name" value="Metallo-B-lactamas"/>
</dbReference>
<sequence>MATTITDAMASAYALGALCRPPTSSVRFMPLPSPSTACTVRAIRAGSLTQPLGIFLSGGGAQPTRIPVFTFLVEHPSGRRILYDLGVKADLDDYAPALRREFGSWVQVTPPRAPLPAVLEAHGVQPASVEAVVLSHAHFDHVGDIGLFPASVGVLLGPGVKADRLPGFPHNACSHVNDADLPARAREVDPADVVDIGAFRGVDYFGDGSFWVLSAEGHTPGHLAALVRTSADSWLLLGGDAAHMRALYSCCRGTAPVHTVGVFTPPDGDAPATLHADLETAYATMAAVARMEEEHDVCVFLSHDREWEAVLDAAVGTGWEVADASGWRARGWKEAVEAARRHV</sequence>
<keyword evidence="7" id="KW-0503">Monooxygenase</keyword>
<dbReference type="GeneID" id="87812425"/>
<reference evidence="7" key="1">
    <citation type="submission" date="2023-10" db="EMBL/GenBank/DDBJ databases">
        <authorList>
            <person name="Noh H."/>
        </authorList>
    </citation>
    <scope>NUCLEOTIDE SEQUENCE</scope>
    <source>
        <strain evidence="7">DUCC4014</strain>
    </source>
</reference>
<dbReference type="InterPro" id="IPR036866">
    <property type="entry name" value="RibonucZ/Hydroxyglut_hydro"/>
</dbReference>
<accession>A0AAF0YJH1</accession>
<dbReference type="PANTHER" id="PTHR42978">
    <property type="entry name" value="QUORUM-QUENCHING LACTONASE YTNP-RELATED-RELATED"/>
    <property type="match status" value="1"/>
</dbReference>
<dbReference type="Gene3D" id="3.60.15.10">
    <property type="entry name" value="Ribonuclease Z/Hydroxyacylglutathione hydrolase-like"/>
    <property type="match status" value="1"/>
</dbReference>
<evidence type="ECO:0000256" key="5">
    <source>
        <dbReference type="ARBA" id="ARBA00022833"/>
    </source>
</evidence>
<dbReference type="Pfam" id="PF00753">
    <property type="entry name" value="Lactamase_B"/>
    <property type="match status" value="1"/>
</dbReference>
<evidence type="ECO:0000259" key="6">
    <source>
        <dbReference type="SMART" id="SM00849"/>
    </source>
</evidence>
<keyword evidence="4" id="KW-0378">Hydrolase</keyword>
<evidence type="ECO:0000256" key="3">
    <source>
        <dbReference type="ARBA" id="ARBA00022723"/>
    </source>
</evidence>
<dbReference type="SUPFAM" id="SSF56281">
    <property type="entry name" value="Metallo-hydrolase/oxidoreductase"/>
    <property type="match status" value="1"/>
</dbReference>
<dbReference type="GO" id="GO:0004497">
    <property type="term" value="F:monooxygenase activity"/>
    <property type="evidence" value="ECO:0007669"/>
    <property type="project" value="UniProtKB-KW"/>
</dbReference>
<dbReference type="AlphaFoldDB" id="A0AAF0YJH1"/>
<keyword evidence="5" id="KW-0862">Zinc</keyword>
<evidence type="ECO:0000256" key="2">
    <source>
        <dbReference type="ARBA" id="ARBA00007749"/>
    </source>
</evidence>
<evidence type="ECO:0000313" key="8">
    <source>
        <dbReference type="Proteomes" id="UP000827549"/>
    </source>
</evidence>
<comment type="similarity">
    <text evidence="2">Belongs to the metallo-beta-lactamase superfamily.</text>
</comment>
<dbReference type="Proteomes" id="UP000827549">
    <property type="component" value="Chromosome 7"/>
</dbReference>
<dbReference type="CDD" id="cd07730">
    <property type="entry name" value="metallo-hydrolase-like_MBL-fold"/>
    <property type="match status" value="1"/>
</dbReference>
<dbReference type="PANTHER" id="PTHR42978:SF2">
    <property type="entry name" value="102 KBASES UNSTABLE REGION: FROM 1 TO 119443"/>
    <property type="match status" value="1"/>
</dbReference>
<proteinExistence type="inferred from homology"/>
<dbReference type="EMBL" id="CP086720">
    <property type="protein sequence ID" value="WOO85776.1"/>
    <property type="molecule type" value="Genomic_DNA"/>
</dbReference>
<evidence type="ECO:0000313" key="7">
    <source>
        <dbReference type="EMBL" id="WOO85776.1"/>
    </source>
</evidence>
<dbReference type="RefSeq" id="XP_062631802.1">
    <property type="nucleotide sequence ID" value="XM_062775818.1"/>
</dbReference>
<keyword evidence="3" id="KW-0479">Metal-binding</keyword>
<dbReference type="SMART" id="SM00849">
    <property type="entry name" value="Lactamase_B"/>
    <property type="match status" value="1"/>
</dbReference>
<keyword evidence="8" id="KW-1185">Reference proteome</keyword>
<dbReference type="InterPro" id="IPR051013">
    <property type="entry name" value="MBL_superfamily_lactonases"/>
</dbReference>
<protein>
    <submittedName>
        <fullName evidence="7">Cytochrome P450 monooxygenase mpaDE</fullName>
    </submittedName>
</protein>
<feature type="domain" description="Metallo-beta-lactamase" evidence="6">
    <location>
        <begin position="67"/>
        <end position="295"/>
    </location>
</feature>
<dbReference type="GO" id="GO:0016787">
    <property type="term" value="F:hydrolase activity"/>
    <property type="evidence" value="ECO:0007669"/>
    <property type="project" value="UniProtKB-KW"/>
</dbReference>
<organism evidence="7 8">
    <name type="scientific">Vanrija pseudolonga</name>
    <dbReference type="NCBI Taxonomy" id="143232"/>
    <lineage>
        <taxon>Eukaryota</taxon>
        <taxon>Fungi</taxon>
        <taxon>Dikarya</taxon>
        <taxon>Basidiomycota</taxon>
        <taxon>Agaricomycotina</taxon>
        <taxon>Tremellomycetes</taxon>
        <taxon>Trichosporonales</taxon>
        <taxon>Trichosporonaceae</taxon>
        <taxon>Vanrija</taxon>
    </lineage>
</organism>
<gene>
    <name evidence="7" type="primary">mpaDE_0</name>
    <name evidence="7" type="ORF">LOC62_07G009262</name>
</gene>
<evidence type="ECO:0000256" key="1">
    <source>
        <dbReference type="ARBA" id="ARBA00001947"/>
    </source>
</evidence>
<comment type="cofactor">
    <cofactor evidence="1">
        <name>Zn(2+)</name>
        <dbReference type="ChEBI" id="CHEBI:29105"/>
    </cofactor>
</comment>
<keyword evidence="7" id="KW-0560">Oxidoreductase</keyword>